<dbReference type="EMBL" id="RRYP01029901">
    <property type="protein sequence ID" value="TNV71361.1"/>
    <property type="molecule type" value="Genomic_DNA"/>
</dbReference>
<dbReference type="PRINTS" id="PR00080">
    <property type="entry name" value="SDRFAMILY"/>
</dbReference>
<comment type="caution">
    <text evidence="4">The sequence shown here is derived from an EMBL/GenBank/DDBJ whole genome shotgun (WGS) entry which is preliminary data.</text>
</comment>
<evidence type="ECO:0000313" key="5">
    <source>
        <dbReference type="Proteomes" id="UP000785679"/>
    </source>
</evidence>
<evidence type="ECO:0000313" key="4">
    <source>
        <dbReference type="EMBL" id="TNV71361.1"/>
    </source>
</evidence>
<gene>
    <name evidence="4" type="ORF">FGO68_gene11438</name>
</gene>
<dbReference type="InterPro" id="IPR036291">
    <property type="entry name" value="NAD(P)-bd_dom_sf"/>
</dbReference>
<protein>
    <recommendedName>
        <fullName evidence="6">SDR family oxidoreductase</fullName>
    </recommendedName>
</protein>
<accession>A0A8J8SV23</accession>
<dbReference type="CDD" id="cd05233">
    <property type="entry name" value="SDR_c"/>
    <property type="match status" value="1"/>
</dbReference>
<dbReference type="Proteomes" id="UP000785679">
    <property type="component" value="Unassembled WGS sequence"/>
</dbReference>
<dbReference type="Gene3D" id="3.40.50.720">
    <property type="entry name" value="NAD(P)-binding Rossmann-like Domain"/>
    <property type="match status" value="1"/>
</dbReference>
<evidence type="ECO:0000256" key="1">
    <source>
        <dbReference type="ARBA" id="ARBA00006484"/>
    </source>
</evidence>
<dbReference type="OrthoDB" id="1274115at2759"/>
<dbReference type="FunFam" id="3.40.50.720:FF:000084">
    <property type="entry name" value="Short-chain dehydrogenase reductase"/>
    <property type="match status" value="1"/>
</dbReference>
<evidence type="ECO:0000256" key="2">
    <source>
        <dbReference type="ARBA" id="ARBA00023002"/>
    </source>
</evidence>
<dbReference type="Pfam" id="PF13561">
    <property type="entry name" value="adh_short_C2"/>
    <property type="match status" value="1"/>
</dbReference>
<dbReference type="SUPFAM" id="SSF51735">
    <property type="entry name" value="NAD(P)-binding Rossmann-fold domains"/>
    <property type="match status" value="1"/>
</dbReference>
<dbReference type="GO" id="GO:0016616">
    <property type="term" value="F:oxidoreductase activity, acting on the CH-OH group of donors, NAD or NADP as acceptor"/>
    <property type="evidence" value="ECO:0007669"/>
    <property type="project" value="TreeGrafter"/>
</dbReference>
<keyword evidence="2" id="KW-0560">Oxidoreductase</keyword>
<dbReference type="PANTHER" id="PTHR42760">
    <property type="entry name" value="SHORT-CHAIN DEHYDROGENASES/REDUCTASES FAMILY MEMBER"/>
    <property type="match status" value="1"/>
</dbReference>
<dbReference type="PRINTS" id="PR00081">
    <property type="entry name" value="GDHRDH"/>
</dbReference>
<dbReference type="PANTHER" id="PTHR42760:SF133">
    <property type="entry name" value="3-OXOACYL-[ACYL-CARRIER-PROTEIN] REDUCTASE"/>
    <property type="match status" value="1"/>
</dbReference>
<name>A0A8J8SV23_HALGN</name>
<feature type="region of interest" description="Disordered" evidence="3">
    <location>
        <begin position="1"/>
        <end position="23"/>
    </location>
</feature>
<reference evidence="4" key="1">
    <citation type="submission" date="2019-06" db="EMBL/GenBank/DDBJ databases">
        <authorList>
            <person name="Zheng W."/>
        </authorList>
    </citation>
    <scope>NUCLEOTIDE SEQUENCE</scope>
    <source>
        <strain evidence="4">QDHG01</strain>
    </source>
</reference>
<dbReference type="InterPro" id="IPR002347">
    <property type="entry name" value="SDR_fam"/>
</dbReference>
<feature type="compositionally biased region" description="Polar residues" evidence="3">
    <location>
        <begin position="7"/>
        <end position="17"/>
    </location>
</feature>
<proteinExistence type="inferred from homology"/>
<sequence>MSDSDSRGMTTMSSSTPRPRGRVVVTGAGGAIGGAIVATLRERGYEVFATDVRPSADDSAGVVAADLSDADGRAVVATALEGAVGLVNAAGIALSAPVDEITDDMWDRTIDVNVKSVFHLCRAAGTGLVDGGAIVNIASTSAHLARFPASMAYSASKAAVVNLTKAFARELSPRIRVNSVCPGLIATPMQTSVMEKVAEDTGRALADVRRDAAAGIALERLGSTREVATAIAFLLGSDAAYVTGACLDVDGGLSMRQALIRAPQWDKDSHM</sequence>
<keyword evidence="5" id="KW-1185">Reference proteome</keyword>
<organism evidence="4 5">
    <name type="scientific">Halteria grandinella</name>
    <dbReference type="NCBI Taxonomy" id="5974"/>
    <lineage>
        <taxon>Eukaryota</taxon>
        <taxon>Sar</taxon>
        <taxon>Alveolata</taxon>
        <taxon>Ciliophora</taxon>
        <taxon>Intramacronucleata</taxon>
        <taxon>Spirotrichea</taxon>
        <taxon>Stichotrichia</taxon>
        <taxon>Sporadotrichida</taxon>
        <taxon>Halteriidae</taxon>
        <taxon>Halteria</taxon>
    </lineage>
</organism>
<evidence type="ECO:0000256" key="3">
    <source>
        <dbReference type="SAM" id="MobiDB-lite"/>
    </source>
</evidence>
<dbReference type="AlphaFoldDB" id="A0A8J8SV23"/>
<comment type="similarity">
    <text evidence="1">Belongs to the short-chain dehydrogenases/reductases (SDR) family.</text>
</comment>
<evidence type="ECO:0008006" key="6">
    <source>
        <dbReference type="Google" id="ProtNLM"/>
    </source>
</evidence>